<reference evidence="2" key="1">
    <citation type="submission" date="2020-11" db="EMBL/GenBank/DDBJ databases">
        <authorList>
            <person name="Tran Van P."/>
        </authorList>
    </citation>
    <scope>NUCLEOTIDE SEQUENCE</scope>
</reference>
<keyword evidence="1" id="KW-1133">Transmembrane helix</keyword>
<organism evidence="2">
    <name type="scientific">Timema shepardi</name>
    <name type="common">Walking stick</name>
    <dbReference type="NCBI Taxonomy" id="629360"/>
    <lineage>
        <taxon>Eukaryota</taxon>
        <taxon>Metazoa</taxon>
        <taxon>Ecdysozoa</taxon>
        <taxon>Arthropoda</taxon>
        <taxon>Hexapoda</taxon>
        <taxon>Insecta</taxon>
        <taxon>Pterygota</taxon>
        <taxon>Neoptera</taxon>
        <taxon>Polyneoptera</taxon>
        <taxon>Phasmatodea</taxon>
        <taxon>Timematodea</taxon>
        <taxon>Timematoidea</taxon>
        <taxon>Timematidae</taxon>
        <taxon>Timema</taxon>
    </lineage>
</organism>
<feature type="transmembrane region" description="Helical" evidence="1">
    <location>
        <begin position="27"/>
        <end position="47"/>
    </location>
</feature>
<evidence type="ECO:0000256" key="1">
    <source>
        <dbReference type="SAM" id="Phobius"/>
    </source>
</evidence>
<accession>A0A7R9G8Z4</accession>
<dbReference type="EMBL" id="OC041284">
    <property type="protein sequence ID" value="CAD7269915.1"/>
    <property type="molecule type" value="Genomic_DNA"/>
</dbReference>
<proteinExistence type="predicted"/>
<keyword evidence="1" id="KW-0472">Membrane</keyword>
<dbReference type="AlphaFoldDB" id="A0A7R9G8Z4"/>
<protein>
    <submittedName>
        <fullName evidence="2">Uncharacterized protein</fullName>
    </submittedName>
</protein>
<keyword evidence="1" id="KW-0812">Transmembrane</keyword>
<name>A0A7R9G8Z4_TIMSH</name>
<evidence type="ECO:0000313" key="2">
    <source>
        <dbReference type="EMBL" id="CAD7269915.1"/>
    </source>
</evidence>
<sequence length="74" mass="8099">MLFSGRVHGITAYSTVMVMVMAEYMESLPLLLFGGMSLFSGALALLFPETLGTKLPDTVEEAEDIGKTRRQDIT</sequence>
<gene>
    <name evidence="2" type="ORF">TSIB3V08_LOCUS13915</name>
</gene>